<dbReference type="EMBL" id="CP035108">
    <property type="protein sequence ID" value="QAR32862.1"/>
    <property type="molecule type" value="Genomic_DNA"/>
</dbReference>
<dbReference type="Proteomes" id="UP000287502">
    <property type="component" value="Chromosome"/>
</dbReference>
<accession>A0A3R5UYF2</accession>
<evidence type="ECO:0000256" key="6">
    <source>
        <dbReference type="ARBA" id="ARBA00022822"/>
    </source>
</evidence>
<comment type="similarity">
    <text evidence="3 11">Belongs to the TrpB family.</text>
</comment>
<evidence type="ECO:0000256" key="3">
    <source>
        <dbReference type="ARBA" id="ARBA00009982"/>
    </source>
</evidence>
<feature type="domain" description="Tryptophan synthase beta chain-like PALP" evidence="12">
    <location>
        <begin position="49"/>
        <end position="370"/>
    </location>
</feature>
<dbReference type="InterPro" id="IPR006653">
    <property type="entry name" value="Trp_synth_b_CS"/>
</dbReference>
<dbReference type="KEGG" id="gtl:EP073_05420"/>
<protein>
    <recommendedName>
        <fullName evidence="11">Tryptophan synthase beta chain</fullName>
        <ecNumber evidence="11">4.2.1.20</ecNumber>
    </recommendedName>
</protein>
<keyword evidence="7 11" id="KW-0663">Pyridoxal phosphate</keyword>
<evidence type="ECO:0000256" key="2">
    <source>
        <dbReference type="ARBA" id="ARBA00004733"/>
    </source>
</evidence>
<comment type="subunit">
    <text evidence="4 11">Tetramer of two alpha and two beta chains.</text>
</comment>
<comment type="function">
    <text evidence="11">The beta subunit is responsible for the synthesis of L-tryptophan from indole and L-serine.</text>
</comment>
<dbReference type="PANTHER" id="PTHR48077">
    <property type="entry name" value="TRYPTOPHAN SYNTHASE-RELATED"/>
    <property type="match status" value="1"/>
</dbReference>
<dbReference type="FunFam" id="3.40.50.1100:FF:000001">
    <property type="entry name" value="Tryptophan synthase beta chain"/>
    <property type="match status" value="1"/>
</dbReference>
<dbReference type="PROSITE" id="PS00168">
    <property type="entry name" value="TRP_SYNTHASE_BETA"/>
    <property type="match status" value="1"/>
</dbReference>
<comment type="pathway">
    <text evidence="2 11">Amino-acid biosynthesis; L-tryptophan biosynthesis; L-tryptophan from chorismate: step 5/5.</text>
</comment>
<dbReference type="NCBIfam" id="TIGR00263">
    <property type="entry name" value="trpB"/>
    <property type="match status" value="1"/>
</dbReference>
<evidence type="ECO:0000256" key="7">
    <source>
        <dbReference type="ARBA" id="ARBA00022898"/>
    </source>
</evidence>
<evidence type="ECO:0000259" key="12">
    <source>
        <dbReference type="Pfam" id="PF00291"/>
    </source>
</evidence>
<reference evidence="13 14" key="1">
    <citation type="submission" date="2019-01" db="EMBL/GenBank/DDBJ databases">
        <title>Geovibrio thiophilus DSM 11263, complete genome.</title>
        <authorList>
            <person name="Spring S."/>
            <person name="Bunk B."/>
            <person name="Sproer C."/>
        </authorList>
    </citation>
    <scope>NUCLEOTIDE SEQUENCE [LARGE SCALE GENOMIC DNA]</scope>
    <source>
        <strain evidence="13 14">DSM 11263</strain>
    </source>
</reference>
<dbReference type="AlphaFoldDB" id="A0A3R5UYF2"/>
<dbReference type="PIRSF" id="PIRSF001413">
    <property type="entry name" value="Trp_syn_beta"/>
    <property type="match status" value="1"/>
</dbReference>
<evidence type="ECO:0000313" key="13">
    <source>
        <dbReference type="EMBL" id="QAR32862.1"/>
    </source>
</evidence>
<evidence type="ECO:0000256" key="5">
    <source>
        <dbReference type="ARBA" id="ARBA00022605"/>
    </source>
</evidence>
<comment type="cofactor">
    <cofactor evidence="1 11">
        <name>pyridoxal 5'-phosphate</name>
        <dbReference type="ChEBI" id="CHEBI:597326"/>
    </cofactor>
</comment>
<dbReference type="Pfam" id="PF00291">
    <property type="entry name" value="PALP"/>
    <property type="match status" value="1"/>
</dbReference>
<dbReference type="InterPro" id="IPR023026">
    <property type="entry name" value="Trp_synth_beta/beta-like"/>
</dbReference>
<keyword evidence="5 11" id="KW-0028">Amino-acid biosynthesis</keyword>
<dbReference type="RefSeq" id="WP_128466148.1">
    <property type="nucleotide sequence ID" value="NZ_CP035108.1"/>
</dbReference>
<dbReference type="HAMAP" id="MF_00133">
    <property type="entry name" value="Trp_synth_beta"/>
    <property type="match status" value="1"/>
</dbReference>
<keyword evidence="6 11" id="KW-0822">Tryptophan biosynthesis</keyword>
<feature type="modified residue" description="N6-(pyridoxal phosphate)lysine" evidence="11">
    <location>
        <position position="83"/>
    </location>
</feature>
<evidence type="ECO:0000256" key="4">
    <source>
        <dbReference type="ARBA" id="ARBA00011270"/>
    </source>
</evidence>
<evidence type="ECO:0000256" key="11">
    <source>
        <dbReference type="HAMAP-Rule" id="MF_00133"/>
    </source>
</evidence>
<keyword evidence="8 11" id="KW-0057">Aromatic amino acid biosynthesis</keyword>
<sequence length="380" mass="41251">MKGFFGDFGGMFVPETLVPALEQLEREFNILKDDPVFTADLQRYSTTYIGRPSPVYYASRLSEKYGTEIYLKREDLNHTGSHKINNTIGQALLTRYMGKKRIIAETGAGQHGVATATVAALFGLDCTVYMGAVDAARQKPNVDRMKLLGAKLELVHDGSKTLKDATNAAMRDWVKNVEDTHYIIGSVIGPHPFPEMVAHFQSVIGREARASFEEMGFLPDAVVACVGGGSNAIGIFKGFLDAPCELYGIEAGGLSDNEGDHAMAIGKGRAGILHGCITYLVQTADGQVADVHSVAAGLDYPGIGPEHSYLHSTGRVIYDKVRDEDAVSAFRELARREGIVPAVESSHAIAYVLKNPDKFNGRRVLINLSGRGDKDSERDI</sequence>
<evidence type="ECO:0000256" key="9">
    <source>
        <dbReference type="ARBA" id="ARBA00023239"/>
    </source>
</evidence>
<dbReference type="InterPro" id="IPR006654">
    <property type="entry name" value="Trp_synth_beta"/>
</dbReference>
<evidence type="ECO:0000256" key="1">
    <source>
        <dbReference type="ARBA" id="ARBA00001933"/>
    </source>
</evidence>
<proteinExistence type="inferred from homology"/>
<dbReference type="UniPathway" id="UPA00035">
    <property type="reaction ID" value="UER00044"/>
</dbReference>
<dbReference type="CDD" id="cd06446">
    <property type="entry name" value="Trp-synth_B"/>
    <property type="match status" value="1"/>
</dbReference>
<keyword evidence="9 11" id="KW-0456">Lyase</keyword>
<organism evidence="13 14">
    <name type="scientific">Geovibrio thiophilus</name>
    <dbReference type="NCBI Taxonomy" id="139438"/>
    <lineage>
        <taxon>Bacteria</taxon>
        <taxon>Pseudomonadati</taxon>
        <taxon>Deferribacterota</taxon>
        <taxon>Deferribacteres</taxon>
        <taxon>Deferribacterales</taxon>
        <taxon>Geovibrionaceae</taxon>
        <taxon>Geovibrio</taxon>
    </lineage>
</organism>
<dbReference type="Gene3D" id="3.40.50.1100">
    <property type="match status" value="2"/>
</dbReference>
<dbReference type="GO" id="GO:0005737">
    <property type="term" value="C:cytoplasm"/>
    <property type="evidence" value="ECO:0007669"/>
    <property type="project" value="TreeGrafter"/>
</dbReference>
<comment type="catalytic activity">
    <reaction evidence="10 11">
        <text>(1S,2R)-1-C-(indol-3-yl)glycerol 3-phosphate + L-serine = D-glyceraldehyde 3-phosphate + L-tryptophan + H2O</text>
        <dbReference type="Rhea" id="RHEA:10532"/>
        <dbReference type="ChEBI" id="CHEBI:15377"/>
        <dbReference type="ChEBI" id="CHEBI:33384"/>
        <dbReference type="ChEBI" id="CHEBI:57912"/>
        <dbReference type="ChEBI" id="CHEBI:58866"/>
        <dbReference type="ChEBI" id="CHEBI:59776"/>
        <dbReference type="EC" id="4.2.1.20"/>
    </reaction>
</comment>
<dbReference type="InterPro" id="IPR036052">
    <property type="entry name" value="TrpB-like_PALP_sf"/>
</dbReference>
<dbReference type="OrthoDB" id="9766131at2"/>
<dbReference type="InterPro" id="IPR001926">
    <property type="entry name" value="TrpB-like_PALP"/>
</dbReference>
<dbReference type="PANTHER" id="PTHR48077:SF3">
    <property type="entry name" value="TRYPTOPHAN SYNTHASE"/>
    <property type="match status" value="1"/>
</dbReference>
<gene>
    <name evidence="11 13" type="primary">trpB</name>
    <name evidence="13" type="ORF">EP073_05420</name>
</gene>
<evidence type="ECO:0000313" key="14">
    <source>
        <dbReference type="Proteomes" id="UP000287502"/>
    </source>
</evidence>
<dbReference type="GO" id="GO:0004834">
    <property type="term" value="F:tryptophan synthase activity"/>
    <property type="evidence" value="ECO:0007669"/>
    <property type="project" value="UniProtKB-UniRule"/>
</dbReference>
<dbReference type="FunFam" id="3.40.50.1100:FF:000004">
    <property type="entry name" value="Tryptophan synthase beta chain"/>
    <property type="match status" value="1"/>
</dbReference>
<dbReference type="EC" id="4.2.1.20" evidence="11"/>
<name>A0A3R5UYF2_9BACT</name>
<dbReference type="SUPFAM" id="SSF53686">
    <property type="entry name" value="Tryptophan synthase beta subunit-like PLP-dependent enzymes"/>
    <property type="match status" value="1"/>
</dbReference>
<evidence type="ECO:0000256" key="8">
    <source>
        <dbReference type="ARBA" id="ARBA00023141"/>
    </source>
</evidence>
<keyword evidence="14" id="KW-1185">Reference proteome</keyword>
<evidence type="ECO:0000256" key="10">
    <source>
        <dbReference type="ARBA" id="ARBA00049047"/>
    </source>
</evidence>